<protein>
    <submittedName>
        <fullName evidence="1">Uncharacterized protein</fullName>
    </submittedName>
</protein>
<organism evidence="1 2">
    <name type="scientific">Lepagella muris</name>
    <dbReference type="NCBI Taxonomy" id="3032870"/>
    <lineage>
        <taxon>Bacteria</taxon>
        <taxon>Pseudomonadati</taxon>
        <taxon>Bacteroidota</taxon>
        <taxon>Bacteroidia</taxon>
        <taxon>Bacteroidales</taxon>
        <taxon>Muribaculaceae</taxon>
        <taxon>Lepagella</taxon>
    </lineage>
</organism>
<evidence type="ECO:0000313" key="2">
    <source>
        <dbReference type="Proteomes" id="UP000306319"/>
    </source>
</evidence>
<proteinExistence type="predicted"/>
<keyword evidence="2" id="KW-1185">Reference proteome</keyword>
<reference evidence="1" key="1">
    <citation type="submission" date="2019-04" db="EMBL/GenBank/DDBJ databases">
        <title>Microbes associate with the intestines of laboratory mice.</title>
        <authorList>
            <person name="Navarre W."/>
            <person name="Wong E."/>
            <person name="Huang K."/>
            <person name="Tropini C."/>
            <person name="Ng K."/>
            <person name="Yu B."/>
        </authorList>
    </citation>
    <scope>NUCLEOTIDE SEQUENCE</scope>
    <source>
        <strain evidence="1">NM04_E33</strain>
    </source>
</reference>
<sequence>MKENVIEINSANYDAAYAMADEQTRKVLAVLCGRSDETTAPAKPAPTLSDYTTIRSYEDACVALGIEPTLNKSLIVRNGDSVEDLFELPKHIVAQMKLETICRALWGGEVKVYPDPKGERTYWYPWFALYTKDEMERMNKEQRGALLSARADGGAAAGFGFLVAYRRSSYSSARSGFRLCLDTEEKAEYFGKQFVELWAEAIAFNFTVGEHITE</sequence>
<gene>
    <name evidence="1" type="ORF">E5331_04300</name>
</gene>
<evidence type="ECO:0000313" key="1">
    <source>
        <dbReference type="EMBL" id="TGY80098.1"/>
    </source>
</evidence>
<accession>A0AC61RIF7</accession>
<dbReference type="Proteomes" id="UP000306319">
    <property type="component" value="Unassembled WGS sequence"/>
</dbReference>
<name>A0AC61RIF7_9BACT</name>
<comment type="caution">
    <text evidence="1">The sequence shown here is derived from an EMBL/GenBank/DDBJ whole genome shotgun (WGS) entry which is preliminary data.</text>
</comment>
<dbReference type="EMBL" id="SRYB01000004">
    <property type="protein sequence ID" value="TGY80098.1"/>
    <property type="molecule type" value="Genomic_DNA"/>
</dbReference>